<comment type="caution">
    <text evidence="1">The sequence shown here is derived from an EMBL/GenBank/DDBJ whole genome shotgun (WGS) entry which is preliminary data.</text>
</comment>
<dbReference type="EMBL" id="JACHJS010000001">
    <property type="protein sequence ID" value="MBB4967242.1"/>
    <property type="molecule type" value="Genomic_DNA"/>
</dbReference>
<evidence type="ECO:0000313" key="2">
    <source>
        <dbReference type="Proteomes" id="UP000542674"/>
    </source>
</evidence>
<dbReference type="RefSeq" id="WP_184671779.1">
    <property type="nucleotide sequence ID" value="NZ_BAABAI010000048.1"/>
</dbReference>
<gene>
    <name evidence="1" type="ORF">F4559_004601</name>
</gene>
<sequence length="253" mass="27275">MGDGVRVTVGEWVDADLGDVLAAVDSLVALGDHERAAVLLAAVWTALPGDVDEIWAVRLRDRGAVLDRTPALARVFRLGAEYFLDRGAHRAAEAEGMREWEVWHELGDHEGQVAALGWLETLFRARDRLDRVIDCGDRLLGLHLRAHDEKGAAAALGHLGALMLEAGRPDAAVDYAIRADKAYERLPDASAADRAVVWETWGRALWATGAEAAARRQFDRAVVGYSGVDDQAAHRVRALGATPPGSPLGPDAE</sequence>
<name>A0A7W7T736_9PSEU</name>
<dbReference type="SUPFAM" id="SSF48452">
    <property type="entry name" value="TPR-like"/>
    <property type="match status" value="1"/>
</dbReference>
<dbReference type="Proteomes" id="UP000542674">
    <property type="component" value="Unassembled WGS sequence"/>
</dbReference>
<dbReference type="AlphaFoldDB" id="A0A7W7T736"/>
<organism evidence="1 2">
    <name type="scientific">Saccharothrix violaceirubra</name>
    <dbReference type="NCBI Taxonomy" id="413306"/>
    <lineage>
        <taxon>Bacteria</taxon>
        <taxon>Bacillati</taxon>
        <taxon>Actinomycetota</taxon>
        <taxon>Actinomycetes</taxon>
        <taxon>Pseudonocardiales</taxon>
        <taxon>Pseudonocardiaceae</taxon>
        <taxon>Saccharothrix</taxon>
    </lineage>
</organism>
<proteinExistence type="predicted"/>
<keyword evidence="2" id="KW-1185">Reference proteome</keyword>
<dbReference type="Gene3D" id="1.25.40.10">
    <property type="entry name" value="Tetratricopeptide repeat domain"/>
    <property type="match status" value="1"/>
</dbReference>
<evidence type="ECO:0000313" key="1">
    <source>
        <dbReference type="EMBL" id="MBB4967242.1"/>
    </source>
</evidence>
<reference evidence="1 2" key="1">
    <citation type="submission" date="2020-08" db="EMBL/GenBank/DDBJ databases">
        <title>Sequencing the genomes of 1000 actinobacteria strains.</title>
        <authorList>
            <person name="Klenk H.-P."/>
        </authorList>
    </citation>
    <scope>NUCLEOTIDE SEQUENCE [LARGE SCALE GENOMIC DNA]</scope>
    <source>
        <strain evidence="1 2">DSM 45084</strain>
    </source>
</reference>
<accession>A0A7W7T736</accession>
<protein>
    <submittedName>
        <fullName evidence="1">Tetratricopeptide (TPR) repeat protein</fullName>
    </submittedName>
</protein>
<dbReference type="InterPro" id="IPR011990">
    <property type="entry name" value="TPR-like_helical_dom_sf"/>
</dbReference>